<dbReference type="GO" id="GO:0031298">
    <property type="term" value="C:replication fork protection complex"/>
    <property type="evidence" value="ECO:0007669"/>
    <property type="project" value="TreeGrafter"/>
</dbReference>
<organism evidence="13">
    <name type="scientific">Candida tenuis (strain ATCC 10573 / BCRC 21748 / CBS 615 / JCM 9827 / NBRC 10315 / NRRL Y-1498 / VKM Y-70)</name>
    <name type="common">Yeast</name>
    <name type="synonym">Yamadazyma tenuis</name>
    <dbReference type="NCBI Taxonomy" id="590646"/>
    <lineage>
        <taxon>Eukaryota</taxon>
        <taxon>Fungi</taxon>
        <taxon>Dikarya</taxon>
        <taxon>Ascomycota</taxon>
        <taxon>Saccharomycotina</taxon>
        <taxon>Pichiomycetes</taxon>
        <taxon>Debaryomycetaceae</taxon>
        <taxon>Yamadazyma</taxon>
    </lineage>
</organism>
<evidence type="ECO:0000256" key="6">
    <source>
        <dbReference type="ARBA" id="ARBA00023204"/>
    </source>
</evidence>
<dbReference type="OrthoDB" id="310853at2759"/>
<dbReference type="InterPro" id="IPR006906">
    <property type="entry name" value="Timeless_N"/>
</dbReference>
<evidence type="ECO:0000256" key="7">
    <source>
        <dbReference type="ARBA" id="ARBA00023242"/>
    </source>
</evidence>
<comment type="subcellular location">
    <subcellularLocation>
        <location evidence="1">Nucleus</location>
    </subcellularLocation>
</comment>
<keyword evidence="9" id="KW-0131">Cell cycle</keyword>
<dbReference type="AlphaFoldDB" id="G3B6I2"/>
<evidence type="ECO:0000313" key="12">
    <source>
        <dbReference type="EMBL" id="EGV63474.1"/>
    </source>
</evidence>
<evidence type="ECO:0000256" key="3">
    <source>
        <dbReference type="ARBA" id="ARBA00021529"/>
    </source>
</evidence>
<gene>
    <name evidence="12" type="ORF">CANTEDRAFT_130920</name>
</gene>
<dbReference type="STRING" id="590646.G3B6I2"/>
<dbReference type="GO" id="GO:0051321">
    <property type="term" value="P:meiotic cell cycle"/>
    <property type="evidence" value="ECO:0007669"/>
    <property type="project" value="UniProtKB-KW"/>
</dbReference>
<evidence type="ECO:0000256" key="4">
    <source>
        <dbReference type="ARBA" id="ARBA00022763"/>
    </source>
</evidence>
<keyword evidence="7" id="KW-0539">Nucleus</keyword>
<keyword evidence="5" id="KW-0236">DNA replication inhibitor</keyword>
<dbReference type="EMBL" id="GL996524">
    <property type="protein sequence ID" value="EGV63474.1"/>
    <property type="molecule type" value="Genomic_DNA"/>
</dbReference>
<dbReference type="HOGENOM" id="CLU_008440_0_0_1"/>
<feature type="compositionally biased region" description="Basic residues" evidence="10">
    <location>
        <begin position="1002"/>
        <end position="1019"/>
    </location>
</feature>
<keyword evidence="4" id="KW-0227">DNA damage</keyword>
<dbReference type="Pfam" id="PF04821">
    <property type="entry name" value="TIMELESS"/>
    <property type="match status" value="1"/>
</dbReference>
<feature type="region of interest" description="Disordered" evidence="10">
    <location>
        <begin position="998"/>
        <end position="1061"/>
    </location>
</feature>
<dbReference type="KEGG" id="cten:18249487"/>
<dbReference type="eggNOG" id="KOG1974">
    <property type="taxonomic scope" value="Eukaryota"/>
</dbReference>
<feature type="compositionally biased region" description="Low complexity" evidence="10">
    <location>
        <begin position="1137"/>
        <end position="1146"/>
    </location>
</feature>
<evidence type="ECO:0000256" key="9">
    <source>
        <dbReference type="ARBA" id="ARBA00023306"/>
    </source>
</evidence>
<dbReference type="GO" id="GO:0006281">
    <property type="term" value="P:DNA repair"/>
    <property type="evidence" value="ECO:0007669"/>
    <property type="project" value="UniProtKB-KW"/>
</dbReference>
<proteinExistence type="inferred from homology"/>
<dbReference type="Proteomes" id="UP000000707">
    <property type="component" value="Unassembled WGS sequence"/>
</dbReference>
<keyword evidence="13" id="KW-1185">Reference proteome</keyword>
<feature type="compositionally biased region" description="Low complexity" evidence="10">
    <location>
        <begin position="1158"/>
        <end position="1168"/>
    </location>
</feature>
<feature type="compositionally biased region" description="Basic and acidic residues" evidence="10">
    <location>
        <begin position="1183"/>
        <end position="1193"/>
    </location>
</feature>
<feature type="compositionally biased region" description="Acidic residues" evidence="10">
    <location>
        <begin position="1169"/>
        <end position="1182"/>
    </location>
</feature>
<dbReference type="InterPro" id="IPR044998">
    <property type="entry name" value="Timeless"/>
</dbReference>
<evidence type="ECO:0000256" key="2">
    <source>
        <dbReference type="ARBA" id="ARBA00008174"/>
    </source>
</evidence>
<sequence length="1245" mass="142542">MREMASVLKPNENHTQKILKAHVSVLVSALGGPDYTSSNVPQPYKLGHDALACLKDIKRWIKSVDERGQSYDVALACADSGLLVNDLTVMLCQWDSQASKGEPIKNARTMEKIMLANLELLVLLTWPTELTPESSESQRLSFSNLRKTQLVYKRHILHYNKGQTLKAVIRLVLATMAKEKADREPKDNAILRLVLFFIRNILYIAPITSSISMKTTKDLASLDSMPAGVTTEDISMSTVLNCFKRNKVLMFLLTMSNSVGSDFDKQMFGPACLECIYLLVKNIQVEHIISPVKLDKHPQTNPAPVSSESAAGSQLTDLLKEETKRKISQKQHLSTRHGRFGSLLSIQGDEQSYVISGQEALLNANSSLDKLDRSKKWTKPKSFRYDSDEFTRGERLYLNTGSILILKEFINQFLAGACFNNLISNTSSLFSSADDLITIDPYERAVYFLTLAWFLRYKRERNQLLKDNPKMLENLTDDDDSVNFSSIRAALSQTNFILILHYFRNSYTIKEWSSVHVAMIAFLELLLISHTLFISKPKEVEADEEESQEELDKELGEGIIRNLFTSNDFLNVLVQLPQSASKHSPEYLKTCIHIVHILLKSFESFTKENVKLYIQKRRRKVKRRGEGANDMDGRILHRLEERGMGYSEDEEADEERAKEEKIERELDLAKTEIRFFHTATVTSYIDYLAEYEELTHEEIKRCLSYFHRLFVVKKDHSALYRLDFMYVLHRLRSYLPRSSSMRNHVDEFIVYFMKKFKVAFARFPNPIEILFPRFEEHEIKTFLTTGELTSRYSESKSQPKLARQIDFIREFSFEEKVKILITALYLEEKEAFIAWLISALDAIIQKRLLDVASGSTEDARAISLQAPDKFRRLLINNPQIRCLLTLVKFDLPDILEENCEIPGSVTSAKLVEFLEFIKKYIAAQPVNFEDGKDAFFFLITKDSYGYDDDYDINYRGYDPEDESIAFETAGNQEKSHYMEELDQLDRLEASISSVGHGQLGVARKKRKEKANKPPKKSSRAPKETGPRGSRPRQPVALPQHFTKSAEFINDSDDDSDEEKDEEFFAREEKLRRLLSESGGIVNSTQLEDFKKVWKILATDTDKDLETSVNKAVANATDNLRASQHQQSQDLFGSFSDTQTQTQTQTQFSNDDENNVNNSTRLSYSSESDLSSDEETLTNDVDESLTRDENKENETPTGTQVNPRKRPMVFSDNESDDENVSFVSASGDVSLRKRKIVLDDDDDDDE</sequence>
<comment type="similarity">
    <text evidence="2">Belongs to the timeless family.</text>
</comment>
<evidence type="ECO:0000256" key="5">
    <source>
        <dbReference type="ARBA" id="ARBA00022880"/>
    </source>
</evidence>
<feature type="compositionally biased region" description="Acidic residues" evidence="10">
    <location>
        <begin position="1049"/>
        <end position="1061"/>
    </location>
</feature>
<reference evidence="12 13" key="1">
    <citation type="journal article" date="2011" name="Proc. Natl. Acad. Sci. U.S.A.">
        <title>Comparative genomics of xylose-fermenting fungi for enhanced biofuel production.</title>
        <authorList>
            <person name="Wohlbach D.J."/>
            <person name="Kuo A."/>
            <person name="Sato T.K."/>
            <person name="Potts K.M."/>
            <person name="Salamov A.A."/>
            <person name="LaButti K.M."/>
            <person name="Sun H."/>
            <person name="Clum A."/>
            <person name="Pangilinan J.L."/>
            <person name="Lindquist E.A."/>
            <person name="Lucas S."/>
            <person name="Lapidus A."/>
            <person name="Jin M."/>
            <person name="Gunawan C."/>
            <person name="Balan V."/>
            <person name="Dale B.E."/>
            <person name="Jeffries T.W."/>
            <person name="Zinkel R."/>
            <person name="Barry K.W."/>
            <person name="Grigoriev I.V."/>
            <person name="Gasch A.P."/>
        </authorList>
    </citation>
    <scope>NUCLEOTIDE SEQUENCE [LARGE SCALE GENOMIC DNA]</scope>
    <source>
        <strain evidence="13">ATCC 10573 / BCRC 21748 / CBS 615 / JCM 9827 / NBRC 10315 / NRRL Y-1498 / VKM Y-70</strain>
    </source>
</reference>
<feature type="region of interest" description="Disordered" evidence="10">
    <location>
        <begin position="1137"/>
        <end position="1245"/>
    </location>
</feature>
<keyword evidence="8" id="KW-0469">Meiosis</keyword>
<evidence type="ECO:0000256" key="10">
    <source>
        <dbReference type="SAM" id="MobiDB-lite"/>
    </source>
</evidence>
<dbReference type="GO" id="GO:0043111">
    <property type="term" value="P:replication fork arrest"/>
    <property type="evidence" value="ECO:0007669"/>
    <property type="project" value="TreeGrafter"/>
</dbReference>
<dbReference type="GO" id="GO:0003677">
    <property type="term" value="F:DNA binding"/>
    <property type="evidence" value="ECO:0007669"/>
    <property type="project" value="TreeGrafter"/>
</dbReference>
<evidence type="ECO:0000256" key="8">
    <source>
        <dbReference type="ARBA" id="ARBA00023254"/>
    </source>
</evidence>
<evidence type="ECO:0000256" key="1">
    <source>
        <dbReference type="ARBA" id="ARBA00004123"/>
    </source>
</evidence>
<dbReference type="PANTHER" id="PTHR22940:SF4">
    <property type="entry name" value="PROTEIN TIMELESS HOMOLOG"/>
    <property type="match status" value="1"/>
</dbReference>
<evidence type="ECO:0000313" key="13">
    <source>
        <dbReference type="Proteomes" id="UP000000707"/>
    </source>
</evidence>
<dbReference type="GO" id="GO:0000076">
    <property type="term" value="P:DNA replication checkpoint signaling"/>
    <property type="evidence" value="ECO:0007669"/>
    <property type="project" value="TreeGrafter"/>
</dbReference>
<accession>G3B6I2</accession>
<dbReference type="PANTHER" id="PTHR22940">
    <property type="entry name" value="TIMEOUT/TIMELESS-2"/>
    <property type="match status" value="1"/>
</dbReference>
<name>G3B6I2_CANTC</name>
<keyword evidence="6" id="KW-0234">DNA repair</keyword>
<dbReference type="GeneID" id="18249487"/>
<feature type="domain" description="Timeless N-terminal" evidence="11">
    <location>
        <begin position="43"/>
        <end position="346"/>
    </location>
</feature>
<protein>
    <recommendedName>
        <fullName evidence="3">Topoisomerase 1-associated factor 1</fullName>
    </recommendedName>
</protein>
<evidence type="ECO:0000259" key="11">
    <source>
        <dbReference type="Pfam" id="PF04821"/>
    </source>
</evidence>